<dbReference type="PROSITE" id="PS51371">
    <property type="entry name" value="CBS"/>
    <property type="match status" value="2"/>
</dbReference>
<dbReference type="PANTHER" id="PTHR43080">
    <property type="entry name" value="CBS DOMAIN-CONTAINING PROTEIN CBSX3, MITOCHONDRIAL"/>
    <property type="match status" value="1"/>
</dbReference>
<dbReference type="SMART" id="SM00116">
    <property type="entry name" value="CBS"/>
    <property type="match status" value="2"/>
</dbReference>
<evidence type="ECO:0000256" key="2">
    <source>
        <dbReference type="PROSITE-ProRule" id="PRU00703"/>
    </source>
</evidence>
<evidence type="ECO:0000313" key="4">
    <source>
        <dbReference type="EMBL" id="GAA3926719.1"/>
    </source>
</evidence>
<keyword evidence="5" id="KW-1185">Reference proteome</keyword>
<dbReference type="EMBL" id="BAABBN010000007">
    <property type="protein sequence ID" value="GAA3926719.1"/>
    <property type="molecule type" value="Genomic_DNA"/>
</dbReference>
<reference evidence="5" key="1">
    <citation type="journal article" date="2019" name="Int. J. Syst. Evol. Microbiol.">
        <title>The Global Catalogue of Microorganisms (GCM) 10K type strain sequencing project: providing services to taxonomists for standard genome sequencing and annotation.</title>
        <authorList>
            <consortium name="The Broad Institute Genomics Platform"/>
            <consortium name="The Broad Institute Genome Sequencing Center for Infectious Disease"/>
            <person name="Wu L."/>
            <person name="Ma J."/>
        </authorList>
    </citation>
    <scope>NUCLEOTIDE SEQUENCE [LARGE SCALE GENOMIC DNA]</scope>
    <source>
        <strain evidence="5">JCM 17551</strain>
    </source>
</reference>
<name>A0ABP7MR03_9GAMM</name>
<evidence type="ECO:0000259" key="3">
    <source>
        <dbReference type="PROSITE" id="PS51371"/>
    </source>
</evidence>
<dbReference type="Proteomes" id="UP001501565">
    <property type="component" value="Unassembled WGS sequence"/>
</dbReference>
<keyword evidence="1 2" id="KW-0129">CBS domain</keyword>
<comment type="caution">
    <text evidence="4">The sequence shown here is derived from an EMBL/GenBank/DDBJ whole genome shotgun (WGS) entry which is preliminary data.</text>
</comment>
<accession>A0ABP7MR03</accession>
<dbReference type="SUPFAM" id="SSF54631">
    <property type="entry name" value="CBS-domain pair"/>
    <property type="match status" value="1"/>
</dbReference>
<sequence>MIIKNYMSSECLTLKPNSTLAQARELMETRRVRQLPVVDAENRLVGILSKRDIYAASVSVLSKNYEREKKLIESHISVEEIMTRDVRTVSPNDDLASAALTLQEMRVGALPVVEDGKLIGIISNTDFLGIAVMLLEK</sequence>
<gene>
    <name evidence="4" type="ORF">GCM10022277_23550</name>
</gene>
<dbReference type="PANTHER" id="PTHR43080:SF2">
    <property type="entry name" value="CBS DOMAIN-CONTAINING PROTEIN"/>
    <property type="match status" value="1"/>
</dbReference>
<evidence type="ECO:0000256" key="1">
    <source>
        <dbReference type="ARBA" id="ARBA00023122"/>
    </source>
</evidence>
<dbReference type="InterPro" id="IPR046342">
    <property type="entry name" value="CBS_dom_sf"/>
</dbReference>
<dbReference type="Gene3D" id="3.10.580.10">
    <property type="entry name" value="CBS-domain"/>
    <property type="match status" value="1"/>
</dbReference>
<proteinExistence type="predicted"/>
<dbReference type="InterPro" id="IPR051257">
    <property type="entry name" value="Diverse_CBS-Domain"/>
</dbReference>
<feature type="domain" description="CBS" evidence="3">
    <location>
        <begin position="82"/>
        <end position="137"/>
    </location>
</feature>
<protein>
    <submittedName>
        <fullName evidence="4">CBS domain-containing protein</fullName>
    </submittedName>
</protein>
<dbReference type="CDD" id="cd04584">
    <property type="entry name" value="CBS_pair_AcuB_like"/>
    <property type="match status" value="1"/>
</dbReference>
<evidence type="ECO:0000313" key="5">
    <source>
        <dbReference type="Proteomes" id="UP001501565"/>
    </source>
</evidence>
<dbReference type="InterPro" id="IPR000644">
    <property type="entry name" value="CBS_dom"/>
</dbReference>
<dbReference type="Pfam" id="PF00571">
    <property type="entry name" value="CBS"/>
    <property type="match status" value="2"/>
</dbReference>
<organism evidence="4 5">
    <name type="scientific">Litoribacillus peritrichatus</name>
    <dbReference type="NCBI Taxonomy" id="718191"/>
    <lineage>
        <taxon>Bacteria</taxon>
        <taxon>Pseudomonadati</taxon>
        <taxon>Pseudomonadota</taxon>
        <taxon>Gammaproteobacteria</taxon>
        <taxon>Oceanospirillales</taxon>
        <taxon>Oceanospirillaceae</taxon>
        <taxon>Litoribacillus</taxon>
    </lineage>
</organism>
<dbReference type="RefSeq" id="WP_344798731.1">
    <property type="nucleotide sequence ID" value="NZ_BAABBN010000007.1"/>
</dbReference>
<feature type="domain" description="CBS" evidence="3">
    <location>
        <begin position="7"/>
        <end position="66"/>
    </location>
</feature>